<dbReference type="SUPFAM" id="SSF53756">
    <property type="entry name" value="UDP-Glycosyltransferase/glycogen phosphorylase"/>
    <property type="match status" value="1"/>
</dbReference>
<dbReference type="RefSeq" id="WP_344164636.1">
    <property type="nucleotide sequence ID" value="NZ_BAAANF010000029.1"/>
</dbReference>
<reference evidence="2" key="1">
    <citation type="journal article" date="2019" name="Int. J. Syst. Evol. Microbiol.">
        <title>The Global Catalogue of Microorganisms (GCM) 10K type strain sequencing project: providing services to taxonomists for standard genome sequencing and annotation.</title>
        <authorList>
            <consortium name="The Broad Institute Genomics Platform"/>
            <consortium name="The Broad Institute Genome Sequencing Center for Infectious Disease"/>
            <person name="Wu L."/>
            <person name="Ma J."/>
        </authorList>
    </citation>
    <scope>NUCLEOTIDE SEQUENCE [LARGE SCALE GENOMIC DNA]</scope>
    <source>
        <strain evidence="2">JCM 14307</strain>
    </source>
</reference>
<name>A0ABP4V685_9ACTN</name>
<dbReference type="EMBL" id="BAAANF010000029">
    <property type="protein sequence ID" value="GAA1718580.1"/>
    <property type="molecule type" value="Genomic_DNA"/>
</dbReference>
<accession>A0ABP4V685</accession>
<keyword evidence="2" id="KW-1185">Reference proteome</keyword>
<dbReference type="Proteomes" id="UP001500280">
    <property type="component" value="Unassembled WGS sequence"/>
</dbReference>
<proteinExistence type="predicted"/>
<gene>
    <name evidence="1" type="ORF">GCM10009745_79260</name>
</gene>
<evidence type="ECO:0000313" key="2">
    <source>
        <dbReference type="Proteomes" id="UP001500280"/>
    </source>
</evidence>
<comment type="caution">
    <text evidence="1">The sequence shown here is derived from an EMBL/GenBank/DDBJ whole genome shotgun (WGS) entry which is preliminary data.</text>
</comment>
<protein>
    <recommendedName>
        <fullName evidence="3">UDP-N-acetylglucosamine 2-epimerase domain-containing protein</fullName>
    </recommendedName>
</protein>
<organism evidence="1 2">
    <name type="scientific">Kribbella yunnanensis</name>
    <dbReference type="NCBI Taxonomy" id="190194"/>
    <lineage>
        <taxon>Bacteria</taxon>
        <taxon>Bacillati</taxon>
        <taxon>Actinomycetota</taxon>
        <taxon>Actinomycetes</taxon>
        <taxon>Propionibacteriales</taxon>
        <taxon>Kribbellaceae</taxon>
        <taxon>Kribbella</taxon>
    </lineage>
</organism>
<evidence type="ECO:0000313" key="1">
    <source>
        <dbReference type="EMBL" id="GAA1718580.1"/>
    </source>
</evidence>
<sequence>MSGRWETVRVERRVLAVARTVTSLNRVLEVVGVFADDPRVQLVFVVSRGSRFGAEVPAVLEGLGVLMIDWQEAVAEEFDLVIAASDHDDLHELRGPLVLLPHGAGFQKYSPYAVKELAGLTRSALWHEGEVVPEWIGLSHENQRVLVPELADRTFVAGDPAFDTMTELRDRRERTRSALGLEPRHKLVTVTSTWGPSSLLARWPTLPAQLMAELPWDEYRVAVVLHPNIWAAYSPWQVRHWLRTATTCGLILIPPTGPWQLGLAAADAVVGDQGSLSVYAAGLGLPLLMGGFDTDSTPDDSAVRRLSHGVPWLDGQQPLAAQIRDAISGVDRSLLQETSADVFAAPGRSLYLLQEKLYDVLRLDPTVAPVRLRLPDWRPAAADVRAFHVEVTPSGHNLLGVDRFPAALAALGRPLGSRYLIAFDDADEVSLQNASAIVTTSDHSPAALLDRYPGCRAVFDGFVGTEREGRRVRVVAGGAVEVVVASAVWLHRAAVGDVEVRIGAQEPPVGLRFQLT</sequence>
<evidence type="ECO:0008006" key="3">
    <source>
        <dbReference type="Google" id="ProtNLM"/>
    </source>
</evidence>